<evidence type="ECO:0000256" key="3">
    <source>
        <dbReference type="ARBA" id="ARBA00022723"/>
    </source>
</evidence>
<evidence type="ECO:0000256" key="1">
    <source>
        <dbReference type="ARBA" id="ARBA00001947"/>
    </source>
</evidence>
<gene>
    <name evidence="7" type="ORF">NEE01_19610</name>
</gene>
<dbReference type="PIRSF" id="PIRSF006157">
    <property type="entry name" value="Doxgns_DODA"/>
    <property type="match status" value="1"/>
</dbReference>
<keyword evidence="4" id="KW-0862">Zinc</keyword>
<reference evidence="7" key="1">
    <citation type="submission" date="2022-06" db="EMBL/GenBank/DDBJ databases">
        <title>Sphingomonas sp. nov. isolated from rhizosphere soil of tomato.</title>
        <authorList>
            <person name="Dong H."/>
            <person name="Gao R."/>
        </authorList>
    </citation>
    <scope>NUCLEOTIDE SEQUENCE</scope>
    <source>
        <strain evidence="7">MMSM24</strain>
    </source>
</reference>
<dbReference type="Gene3D" id="3.40.830.10">
    <property type="entry name" value="LigB-like"/>
    <property type="match status" value="1"/>
</dbReference>
<evidence type="ECO:0000313" key="8">
    <source>
        <dbReference type="Proteomes" id="UP001165565"/>
    </source>
</evidence>
<dbReference type="AlphaFoldDB" id="A0AA41ZAL1"/>
<comment type="similarity">
    <text evidence="2">Belongs to the DODA-type extradiol aromatic ring-opening dioxygenase family.</text>
</comment>
<dbReference type="GO" id="GO:0008270">
    <property type="term" value="F:zinc ion binding"/>
    <property type="evidence" value="ECO:0007669"/>
    <property type="project" value="InterPro"/>
</dbReference>
<dbReference type="Pfam" id="PF02900">
    <property type="entry name" value="LigB"/>
    <property type="match status" value="1"/>
</dbReference>
<feature type="domain" description="Extradiol ring-cleavage dioxygenase class III enzyme subunit B" evidence="6">
    <location>
        <begin position="6"/>
        <end position="254"/>
    </location>
</feature>
<evidence type="ECO:0000259" key="6">
    <source>
        <dbReference type="Pfam" id="PF02900"/>
    </source>
</evidence>
<keyword evidence="8" id="KW-1185">Reference proteome</keyword>
<dbReference type="CDD" id="cd07363">
    <property type="entry name" value="45_DOPA_Dioxygenase"/>
    <property type="match status" value="1"/>
</dbReference>
<keyword evidence="3" id="KW-0479">Metal-binding</keyword>
<keyword evidence="7" id="KW-0223">Dioxygenase</keyword>
<proteinExistence type="inferred from homology"/>
<evidence type="ECO:0000256" key="5">
    <source>
        <dbReference type="ARBA" id="ARBA00023002"/>
    </source>
</evidence>
<dbReference type="Proteomes" id="UP001165565">
    <property type="component" value="Unassembled WGS sequence"/>
</dbReference>
<evidence type="ECO:0000256" key="4">
    <source>
        <dbReference type="ARBA" id="ARBA00022833"/>
    </source>
</evidence>
<organism evidence="7 8">
    <name type="scientific">Sphingomonas lycopersici</name>
    <dbReference type="NCBI Taxonomy" id="2951807"/>
    <lineage>
        <taxon>Bacteria</taxon>
        <taxon>Pseudomonadati</taxon>
        <taxon>Pseudomonadota</taxon>
        <taxon>Alphaproteobacteria</taxon>
        <taxon>Sphingomonadales</taxon>
        <taxon>Sphingomonadaceae</taxon>
        <taxon>Sphingomonas</taxon>
    </lineage>
</organism>
<dbReference type="SUPFAM" id="SSF53213">
    <property type="entry name" value="LigB-like"/>
    <property type="match status" value="1"/>
</dbReference>
<dbReference type="InterPro" id="IPR014436">
    <property type="entry name" value="Extradiol_dOase_DODA"/>
</dbReference>
<dbReference type="PANTHER" id="PTHR30096:SF0">
    <property type="entry name" value="4,5-DOPA DIOXYGENASE EXTRADIOL-LIKE PROTEIN"/>
    <property type="match status" value="1"/>
</dbReference>
<evidence type="ECO:0000313" key="7">
    <source>
        <dbReference type="EMBL" id="MCW6536992.1"/>
    </source>
</evidence>
<protein>
    <submittedName>
        <fullName evidence="7">Dioxygenase</fullName>
    </submittedName>
</protein>
<keyword evidence="5" id="KW-0560">Oxidoreductase</keyword>
<name>A0AA41ZAL1_9SPHN</name>
<dbReference type="GO" id="GO:0016702">
    <property type="term" value="F:oxidoreductase activity, acting on single donors with incorporation of molecular oxygen, incorporation of two atoms of oxygen"/>
    <property type="evidence" value="ECO:0007669"/>
    <property type="project" value="UniProtKB-ARBA"/>
</dbReference>
<dbReference type="GO" id="GO:0008198">
    <property type="term" value="F:ferrous iron binding"/>
    <property type="evidence" value="ECO:0007669"/>
    <property type="project" value="InterPro"/>
</dbReference>
<dbReference type="RefSeq" id="WP_265270816.1">
    <property type="nucleotide sequence ID" value="NZ_JANFAU010000019.1"/>
</dbReference>
<comment type="cofactor">
    <cofactor evidence="1">
        <name>Zn(2+)</name>
        <dbReference type="ChEBI" id="CHEBI:29105"/>
    </cofactor>
</comment>
<sequence length="262" mass="27807">MTTQPALFVSHGSPMIVAEPGAARDFLSGLGDMLKRPAAILVVSAHHDMPGAVVTTAAHPGTIHDFGGFPEALYRLDYPAPGAPDLAARVATLVADSGVPVRADPTRGFDHGAWVPLLLGWPAADIPVVQLSISSEHNPDWHHRIGTALAPLRADNVLVIGSGSMTHNLREVFAARRTVDAPTPEWVSAFAEWMHARLTAGDTRAVLDAIEIAPEGRRNHPTPDHLLPLYTALGAGGAGAKAIRLHHSYTYGVLAMDAYSFD</sequence>
<dbReference type="PANTHER" id="PTHR30096">
    <property type="entry name" value="4,5-DOPA DIOXYGENASE EXTRADIOL-LIKE PROTEIN"/>
    <property type="match status" value="1"/>
</dbReference>
<accession>A0AA41ZAL1</accession>
<dbReference type="InterPro" id="IPR004183">
    <property type="entry name" value="Xdiol_dOase_suB"/>
</dbReference>
<dbReference type="EMBL" id="JANFAV010000018">
    <property type="protein sequence ID" value="MCW6536992.1"/>
    <property type="molecule type" value="Genomic_DNA"/>
</dbReference>
<evidence type="ECO:0000256" key="2">
    <source>
        <dbReference type="ARBA" id="ARBA00007581"/>
    </source>
</evidence>
<comment type="caution">
    <text evidence="7">The sequence shown here is derived from an EMBL/GenBank/DDBJ whole genome shotgun (WGS) entry which is preliminary data.</text>
</comment>